<evidence type="ECO:0000313" key="3">
    <source>
        <dbReference type="EMBL" id="PZC75445.1"/>
    </source>
</evidence>
<accession>A0A2W1BPD3</accession>
<keyword evidence="4" id="KW-1185">Reference proteome</keyword>
<reference evidence="3 4" key="1">
    <citation type="journal article" date="2017" name="BMC Biol.">
        <title>Genomic innovations, transcriptional plasticity and gene loss underlying the evolution and divergence of two highly polyphagous and invasive Helicoverpa pest species.</title>
        <authorList>
            <person name="Pearce S.L."/>
            <person name="Clarke D.F."/>
            <person name="East P.D."/>
            <person name="Elfekih S."/>
            <person name="Gordon K.H."/>
            <person name="Jermiin L.S."/>
            <person name="McGaughran A."/>
            <person name="Oakeshott J.G."/>
            <person name="Papanikolaou A."/>
            <person name="Perera O.P."/>
            <person name="Rane R.V."/>
            <person name="Richards S."/>
            <person name="Tay W.T."/>
            <person name="Walsh T.K."/>
            <person name="Anderson A."/>
            <person name="Anderson C.J."/>
            <person name="Asgari S."/>
            <person name="Board P.G."/>
            <person name="Bretschneider A."/>
            <person name="Campbell P.M."/>
            <person name="Chertemps T."/>
            <person name="Christeller J.T."/>
            <person name="Coppin C.W."/>
            <person name="Downes S.J."/>
            <person name="Duan G."/>
            <person name="Farnsworth C.A."/>
            <person name="Good R.T."/>
            <person name="Han L.B."/>
            <person name="Han Y.C."/>
            <person name="Hatje K."/>
            <person name="Horne I."/>
            <person name="Huang Y.P."/>
            <person name="Hughes D.S."/>
            <person name="Jacquin-Joly E."/>
            <person name="James W."/>
            <person name="Jhangiani S."/>
            <person name="Kollmar M."/>
            <person name="Kuwar S.S."/>
            <person name="Li S."/>
            <person name="Liu N.Y."/>
            <person name="Maibeche M.T."/>
            <person name="Miller J.R."/>
            <person name="Montagne N."/>
            <person name="Perry T."/>
            <person name="Qu J."/>
            <person name="Song S.V."/>
            <person name="Sutton G.G."/>
            <person name="Vogel H."/>
            <person name="Walenz B.P."/>
            <person name="Xu W."/>
            <person name="Zhang H.J."/>
            <person name="Zou Z."/>
            <person name="Batterham P."/>
            <person name="Edwards O.R."/>
            <person name="Feyereisen R."/>
            <person name="Gibbs R.A."/>
            <person name="Heckel D.G."/>
            <person name="McGrath A."/>
            <person name="Robin C."/>
            <person name="Scherer S.E."/>
            <person name="Worley K.C."/>
            <person name="Wu Y.D."/>
        </authorList>
    </citation>
    <scope>NUCLEOTIDE SEQUENCE [LARGE SCALE GENOMIC DNA]</scope>
    <source>
        <strain evidence="3">Harm_GR_Male_#8</strain>
        <tissue evidence="3">Whole organism</tissue>
    </source>
</reference>
<keyword evidence="1" id="KW-0479">Metal-binding</keyword>
<organism evidence="3 4">
    <name type="scientific">Helicoverpa armigera</name>
    <name type="common">Cotton bollworm</name>
    <name type="synonym">Heliothis armigera</name>
    <dbReference type="NCBI Taxonomy" id="29058"/>
    <lineage>
        <taxon>Eukaryota</taxon>
        <taxon>Metazoa</taxon>
        <taxon>Ecdysozoa</taxon>
        <taxon>Arthropoda</taxon>
        <taxon>Hexapoda</taxon>
        <taxon>Insecta</taxon>
        <taxon>Pterygota</taxon>
        <taxon>Neoptera</taxon>
        <taxon>Endopterygota</taxon>
        <taxon>Lepidoptera</taxon>
        <taxon>Glossata</taxon>
        <taxon>Ditrysia</taxon>
        <taxon>Noctuoidea</taxon>
        <taxon>Noctuidae</taxon>
        <taxon>Heliothinae</taxon>
        <taxon>Helicoverpa</taxon>
    </lineage>
</organism>
<dbReference type="GO" id="GO:0008270">
    <property type="term" value="F:zinc ion binding"/>
    <property type="evidence" value="ECO:0007669"/>
    <property type="project" value="UniProtKB-KW"/>
</dbReference>
<evidence type="ECO:0000256" key="1">
    <source>
        <dbReference type="PROSITE-ProRule" id="PRU00042"/>
    </source>
</evidence>
<keyword evidence="1" id="KW-0862">Zinc</keyword>
<dbReference type="AlphaFoldDB" id="A0A2W1BPD3"/>
<feature type="domain" description="C2H2-type" evidence="2">
    <location>
        <begin position="228"/>
        <end position="255"/>
    </location>
</feature>
<evidence type="ECO:0000259" key="2">
    <source>
        <dbReference type="PROSITE" id="PS50157"/>
    </source>
</evidence>
<sequence length="270" mass="31122">MDDNPELVLKKLCCTCLSRDRKLFQLCRIPEGVNNLYLLLSYDSEAYREGFYKDTASLHVCWECRAVMCRIMRFRQQACVAQRQLTSIVDGRSQIQTTCLSRLTTNHKTTYQKIISNSNNTQPDNFIDCGLTMDIKSESEEDIPLSELHANCKSDSETQVVIQTIDYKEELSKDTTDDEDVIFKLKKKKKLKNGRKNKYFSTVLVVNSELEDIRLQSKMLDDFVNAEFKCDSCIEIFSSQIGLDEHNTSLHKEKPDHLPCDICLVYTPQG</sequence>
<dbReference type="EMBL" id="KZ149995">
    <property type="protein sequence ID" value="PZC75445.1"/>
    <property type="molecule type" value="Genomic_DNA"/>
</dbReference>
<dbReference type="Proteomes" id="UP000249218">
    <property type="component" value="Unassembled WGS sequence"/>
</dbReference>
<proteinExistence type="predicted"/>
<gene>
    <name evidence="3" type="primary">HaOG206054</name>
    <name evidence="3" type="ORF">B5X24_HaOG206054</name>
</gene>
<dbReference type="InterPro" id="IPR013087">
    <property type="entry name" value="Znf_C2H2_type"/>
</dbReference>
<name>A0A2W1BPD3_HELAM</name>
<dbReference type="PROSITE" id="PS00028">
    <property type="entry name" value="ZINC_FINGER_C2H2_1"/>
    <property type="match status" value="1"/>
</dbReference>
<dbReference type="PROSITE" id="PS50157">
    <property type="entry name" value="ZINC_FINGER_C2H2_2"/>
    <property type="match status" value="1"/>
</dbReference>
<keyword evidence="1" id="KW-0863">Zinc-finger</keyword>
<evidence type="ECO:0000313" key="4">
    <source>
        <dbReference type="Proteomes" id="UP000249218"/>
    </source>
</evidence>
<protein>
    <recommendedName>
        <fullName evidence="2">C2H2-type domain-containing protein</fullName>
    </recommendedName>
</protein>
<dbReference type="OrthoDB" id="7852576at2759"/>